<dbReference type="SUPFAM" id="SSF50405">
    <property type="entry name" value="Actin-crosslinking proteins"/>
    <property type="match status" value="1"/>
</dbReference>
<dbReference type="AlphaFoldDB" id="A0A835XEV5"/>
<keyword evidence="2" id="KW-1185">Reference proteome</keyword>
<accession>A0A835XEV5</accession>
<organism evidence="1 2">
    <name type="scientific">Edaphochlamys debaryana</name>
    <dbReference type="NCBI Taxonomy" id="47281"/>
    <lineage>
        <taxon>Eukaryota</taxon>
        <taxon>Viridiplantae</taxon>
        <taxon>Chlorophyta</taxon>
        <taxon>core chlorophytes</taxon>
        <taxon>Chlorophyceae</taxon>
        <taxon>CS clade</taxon>
        <taxon>Chlamydomonadales</taxon>
        <taxon>Chlamydomonadales incertae sedis</taxon>
        <taxon>Edaphochlamys</taxon>
    </lineage>
</organism>
<dbReference type="InterPro" id="IPR008999">
    <property type="entry name" value="Actin-crosslinking"/>
</dbReference>
<proteinExistence type="predicted"/>
<comment type="caution">
    <text evidence="1">The sequence shown here is derived from an EMBL/GenBank/DDBJ whole genome shotgun (WGS) entry which is preliminary data.</text>
</comment>
<name>A0A835XEV5_9CHLO</name>
<sequence>MAPVALRTWRNTILCADNSGEVQGRDWIGPWDLFTLDHYHADDGSVRTALKTWNAKNVSAKWDGGLSIASECGDWQKFTILEVEDGEVSGEMKAPRAGGAGGAREVKVALKTAFGTYVSYRMSGRFEQAPTLGPWEVFTMLVDPVQTFKG</sequence>
<dbReference type="Proteomes" id="UP000612055">
    <property type="component" value="Unassembled WGS sequence"/>
</dbReference>
<evidence type="ECO:0000313" key="2">
    <source>
        <dbReference type="Proteomes" id="UP000612055"/>
    </source>
</evidence>
<dbReference type="Gene3D" id="2.80.10.50">
    <property type="match status" value="1"/>
</dbReference>
<evidence type="ECO:0000313" key="1">
    <source>
        <dbReference type="EMBL" id="KAG2482778.1"/>
    </source>
</evidence>
<gene>
    <name evidence="1" type="ORF">HYH03_018317</name>
</gene>
<dbReference type="EMBL" id="JAEHOE010000202">
    <property type="protein sequence ID" value="KAG2482778.1"/>
    <property type="molecule type" value="Genomic_DNA"/>
</dbReference>
<reference evidence="1" key="1">
    <citation type="journal article" date="2020" name="bioRxiv">
        <title>Comparative genomics of Chlamydomonas.</title>
        <authorList>
            <person name="Craig R.J."/>
            <person name="Hasan A.R."/>
            <person name="Ness R.W."/>
            <person name="Keightley P.D."/>
        </authorList>
    </citation>
    <scope>NUCLEOTIDE SEQUENCE</scope>
    <source>
        <strain evidence="1">CCAP 11/70</strain>
    </source>
</reference>
<protein>
    <submittedName>
        <fullName evidence="1">Uncharacterized protein</fullName>
    </submittedName>
</protein>
<dbReference type="CDD" id="cd00257">
    <property type="entry name" value="beta-trefoil_FSCN-like"/>
    <property type="match status" value="1"/>
</dbReference>